<feature type="compositionally biased region" description="Basic and acidic residues" evidence="1">
    <location>
        <begin position="166"/>
        <end position="179"/>
    </location>
</feature>
<dbReference type="EnsemblPlants" id="OBART04G28860.1">
    <property type="protein sequence ID" value="OBART04G28860.1"/>
    <property type="gene ID" value="OBART04G28860"/>
</dbReference>
<reference evidence="2" key="2">
    <citation type="submission" date="2015-03" db="UniProtKB">
        <authorList>
            <consortium name="EnsemblPlants"/>
        </authorList>
    </citation>
    <scope>IDENTIFICATION</scope>
</reference>
<feature type="compositionally biased region" description="Low complexity" evidence="1">
    <location>
        <begin position="1"/>
        <end position="14"/>
    </location>
</feature>
<name>A0A0D3G1E8_9ORYZ</name>
<reference evidence="2" key="1">
    <citation type="journal article" date="2009" name="Rice">
        <title>De Novo Next Generation Sequencing of Plant Genomes.</title>
        <authorList>
            <person name="Rounsley S."/>
            <person name="Marri P.R."/>
            <person name="Yu Y."/>
            <person name="He R."/>
            <person name="Sisneros N."/>
            <person name="Goicoechea J.L."/>
            <person name="Lee S.J."/>
            <person name="Angelova A."/>
            <person name="Kudrna D."/>
            <person name="Luo M."/>
            <person name="Affourtit J."/>
            <person name="Desany B."/>
            <person name="Knight J."/>
            <person name="Niazi F."/>
            <person name="Egholm M."/>
            <person name="Wing R.A."/>
        </authorList>
    </citation>
    <scope>NUCLEOTIDE SEQUENCE [LARGE SCALE GENOMIC DNA]</scope>
    <source>
        <strain evidence="2">cv. IRGC 105608</strain>
    </source>
</reference>
<feature type="compositionally biased region" description="Basic residues" evidence="1">
    <location>
        <begin position="180"/>
        <end position="190"/>
    </location>
</feature>
<keyword evidence="3" id="KW-1185">Reference proteome</keyword>
<dbReference type="Gramene" id="OBART04G28860.1">
    <property type="protein sequence ID" value="OBART04G28860.1"/>
    <property type="gene ID" value="OBART04G28860"/>
</dbReference>
<dbReference type="PaxDb" id="65489-OBART04G28860.1"/>
<dbReference type="Proteomes" id="UP000026960">
    <property type="component" value="Chromosome 4"/>
</dbReference>
<proteinExistence type="predicted"/>
<evidence type="ECO:0000313" key="2">
    <source>
        <dbReference type="EnsemblPlants" id="OBART04G28860.1"/>
    </source>
</evidence>
<evidence type="ECO:0000313" key="3">
    <source>
        <dbReference type="Proteomes" id="UP000026960"/>
    </source>
</evidence>
<sequence>MVAARGGASSGISSTPACAGGDDVGSERPTATLPNYQGDKNEPIHMIKDRFVKTTKQWQRAQSLPLENHHAHVWEEEINADVNAVVRAEEIGMAVCRCAWSPATEVGTAVVARQGSATSTAGIPGVEDGRTIEVTDGEIKRRQQDERRLIEMGATTGIELCRNGRRMDAARRSEQYETKRKGKRKYPNYP</sequence>
<feature type="region of interest" description="Disordered" evidence="1">
    <location>
        <begin position="166"/>
        <end position="190"/>
    </location>
</feature>
<dbReference type="AlphaFoldDB" id="A0A0D3G1E8"/>
<dbReference type="HOGENOM" id="CLU_1430047_0_0_1"/>
<feature type="region of interest" description="Disordered" evidence="1">
    <location>
        <begin position="1"/>
        <end position="42"/>
    </location>
</feature>
<accession>A0A0D3G1E8</accession>
<evidence type="ECO:0000256" key="1">
    <source>
        <dbReference type="SAM" id="MobiDB-lite"/>
    </source>
</evidence>
<protein>
    <submittedName>
        <fullName evidence="2">Uncharacterized protein</fullName>
    </submittedName>
</protein>
<organism evidence="2">
    <name type="scientific">Oryza barthii</name>
    <dbReference type="NCBI Taxonomy" id="65489"/>
    <lineage>
        <taxon>Eukaryota</taxon>
        <taxon>Viridiplantae</taxon>
        <taxon>Streptophyta</taxon>
        <taxon>Embryophyta</taxon>
        <taxon>Tracheophyta</taxon>
        <taxon>Spermatophyta</taxon>
        <taxon>Magnoliopsida</taxon>
        <taxon>Liliopsida</taxon>
        <taxon>Poales</taxon>
        <taxon>Poaceae</taxon>
        <taxon>BOP clade</taxon>
        <taxon>Oryzoideae</taxon>
        <taxon>Oryzeae</taxon>
        <taxon>Oryzinae</taxon>
        <taxon>Oryza</taxon>
    </lineage>
</organism>